<proteinExistence type="predicted"/>
<name>A0A1L7GT99_LIMFE</name>
<evidence type="ECO:0000313" key="2">
    <source>
        <dbReference type="EMBL" id="APU45267.1"/>
    </source>
</evidence>
<gene>
    <name evidence="2" type="ORF">BUW47_01885</name>
</gene>
<dbReference type="Proteomes" id="UP000185427">
    <property type="component" value="Chromosome"/>
</dbReference>
<evidence type="ECO:0000256" key="1">
    <source>
        <dbReference type="SAM" id="MobiDB-lite"/>
    </source>
</evidence>
<protein>
    <recommendedName>
        <fullName evidence="4">AP2 domain-containing protein</fullName>
    </recommendedName>
</protein>
<organism evidence="2 3">
    <name type="scientific">Limosilactobacillus fermentum</name>
    <name type="common">Lactobacillus fermentum</name>
    <dbReference type="NCBI Taxonomy" id="1613"/>
    <lineage>
        <taxon>Bacteria</taxon>
        <taxon>Bacillati</taxon>
        <taxon>Bacillota</taxon>
        <taxon>Bacilli</taxon>
        <taxon>Lactobacillales</taxon>
        <taxon>Lactobacillaceae</taxon>
        <taxon>Limosilactobacillus</taxon>
    </lineage>
</organism>
<feature type="region of interest" description="Disordered" evidence="1">
    <location>
        <begin position="100"/>
        <end position="121"/>
    </location>
</feature>
<dbReference type="AlphaFoldDB" id="A0A1L7GT99"/>
<accession>A0A1L7GT99</accession>
<reference evidence="2 3" key="1">
    <citation type="submission" date="2016-12" db="EMBL/GenBank/DDBJ databases">
        <title>Complete Genome Sequence of Lactobacillus fermentum Strain SNUV175, a Probiotic for Treatment of Bacterial Vaginosis.</title>
        <authorList>
            <person name="Lee S."/>
            <person name="You H.J."/>
            <person name="Kwon B."/>
            <person name="Ko G."/>
        </authorList>
    </citation>
    <scope>NUCLEOTIDE SEQUENCE [LARGE SCALE GENOMIC DNA]</scope>
    <source>
        <strain evidence="2 3">SNUV175</strain>
    </source>
</reference>
<sequence length="176" mass="20151">MDADELLRLKQISGLAILFSDKNFSKSWGYPMPNRNQNLAGKHFGHLTVIAKSKERGTQGEYKWVCQCDCGRETLVTTGQLNSGETTSCGHVKARNLESGGQHHQSLLGDKPPVSNKTGYRNISMTKRNGRWRYRVSVQYDRKQHSTLVDTLEEALVARERLREKWWPGYKNKDKL</sequence>
<evidence type="ECO:0008006" key="4">
    <source>
        <dbReference type="Google" id="ProtNLM"/>
    </source>
</evidence>
<dbReference type="EMBL" id="CP019030">
    <property type="protein sequence ID" value="APU45267.1"/>
    <property type="molecule type" value="Genomic_DNA"/>
</dbReference>
<dbReference type="RefSeq" id="WP_075667107.1">
    <property type="nucleotide sequence ID" value="NZ_CP019030.1"/>
</dbReference>
<evidence type="ECO:0000313" key="3">
    <source>
        <dbReference type="Proteomes" id="UP000185427"/>
    </source>
</evidence>